<dbReference type="SMART" id="SM00245">
    <property type="entry name" value="TSPc"/>
    <property type="match status" value="1"/>
</dbReference>
<name>A0A6N8IWP0_9BURK</name>
<dbReference type="PROSITE" id="PS50106">
    <property type="entry name" value="PDZ"/>
    <property type="match status" value="1"/>
</dbReference>
<dbReference type="CDD" id="cd07560">
    <property type="entry name" value="Peptidase_S41_CPP"/>
    <property type="match status" value="1"/>
</dbReference>
<keyword evidence="6" id="KW-0732">Signal</keyword>
<comment type="similarity">
    <text evidence="1 5">Belongs to the peptidase S41A family.</text>
</comment>
<dbReference type="Pfam" id="PF17820">
    <property type="entry name" value="PDZ_6"/>
    <property type="match status" value="1"/>
</dbReference>
<dbReference type="GO" id="GO:0004175">
    <property type="term" value="F:endopeptidase activity"/>
    <property type="evidence" value="ECO:0007669"/>
    <property type="project" value="TreeGrafter"/>
</dbReference>
<feature type="signal peptide" evidence="6">
    <location>
        <begin position="1"/>
        <end position="31"/>
    </location>
</feature>
<dbReference type="Gene3D" id="3.90.226.10">
    <property type="entry name" value="2-enoyl-CoA Hydratase, Chain A, domain 1"/>
    <property type="match status" value="1"/>
</dbReference>
<keyword evidence="2 5" id="KW-0645">Protease</keyword>
<comment type="caution">
    <text evidence="8">The sequence shown here is derived from an EMBL/GenBank/DDBJ whole genome shotgun (WGS) entry which is preliminary data.</text>
</comment>
<dbReference type="EMBL" id="WSEL01000009">
    <property type="protein sequence ID" value="MVQ31072.1"/>
    <property type="molecule type" value="Genomic_DNA"/>
</dbReference>
<dbReference type="SUPFAM" id="SSF52096">
    <property type="entry name" value="ClpP/crotonase"/>
    <property type="match status" value="1"/>
</dbReference>
<dbReference type="Gene3D" id="2.30.42.10">
    <property type="match status" value="1"/>
</dbReference>
<sequence length="469" mass="48379">MLHGAAMRHPRPTLRTFAAAWLLAIAGAAAAATPAASDEEAITALQDAYARAVVPGEQADLHRELLATVLQRIKRSHATVVDLPAFASAAATVVEELPAGTGDPADVFRKAINTALRPLDPYARYIDPRALAGERGEATGSFVGVGIEVQASEGLVQIVNPIPGGPAARAGLRPGDLIVRVDDQPVQGVPLADALARIRGEPGTPIAITLRRAGLPGDFTVALTRDTIRRELLRWSMEQDVLVLRLSSFSGSASGAVAQAVAEASASRTPRAVVLDLRGNPGGLLREGIRVADAFLSQGDIVSLRGSGSVLQRTWQADPDELLPGVPMVVLVDRRSASAAELVADALQFHGRATVLGQRSYGKGSVQSTYSLGENKGGLKLTTSLYHGPSGETVQRAGVAPDIELLPPAGGAAAPVRDDLAPAVQPGRTRAHVPTSRCAPAPASDPVLACAVAYLLAGGAPAFAAAGTD</sequence>
<dbReference type="CDD" id="cd06782">
    <property type="entry name" value="cpPDZ_CPP-like"/>
    <property type="match status" value="1"/>
</dbReference>
<evidence type="ECO:0000256" key="1">
    <source>
        <dbReference type="ARBA" id="ARBA00009179"/>
    </source>
</evidence>
<evidence type="ECO:0000313" key="8">
    <source>
        <dbReference type="EMBL" id="MVQ31072.1"/>
    </source>
</evidence>
<reference evidence="8 9" key="1">
    <citation type="submission" date="2019-12" db="EMBL/GenBank/DDBJ databases">
        <authorList>
            <person name="Huq M.A."/>
        </authorList>
    </citation>
    <scope>NUCLEOTIDE SEQUENCE [LARGE SCALE GENOMIC DNA]</scope>
    <source>
        <strain evidence="8 9">MAH-25</strain>
    </source>
</reference>
<dbReference type="PANTHER" id="PTHR32060:SF22">
    <property type="entry name" value="CARBOXYL-TERMINAL-PROCESSING PEPTIDASE 3, CHLOROPLASTIC"/>
    <property type="match status" value="1"/>
</dbReference>
<organism evidence="8 9">
    <name type="scientific">Ramlibacter pinisoli</name>
    <dbReference type="NCBI Taxonomy" id="2682844"/>
    <lineage>
        <taxon>Bacteria</taxon>
        <taxon>Pseudomonadati</taxon>
        <taxon>Pseudomonadota</taxon>
        <taxon>Betaproteobacteria</taxon>
        <taxon>Burkholderiales</taxon>
        <taxon>Comamonadaceae</taxon>
        <taxon>Ramlibacter</taxon>
    </lineage>
</organism>
<evidence type="ECO:0000256" key="3">
    <source>
        <dbReference type="ARBA" id="ARBA00022801"/>
    </source>
</evidence>
<evidence type="ECO:0000256" key="2">
    <source>
        <dbReference type="ARBA" id="ARBA00022670"/>
    </source>
</evidence>
<dbReference type="FunFam" id="2.30.42.10:FF:000063">
    <property type="entry name" value="Peptidase, S41 family"/>
    <property type="match status" value="1"/>
</dbReference>
<dbReference type="SUPFAM" id="SSF50156">
    <property type="entry name" value="PDZ domain-like"/>
    <property type="match status" value="1"/>
</dbReference>
<dbReference type="PANTHER" id="PTHR32060">
    <property type="entry name" value="TAIL-SPECIFIC PROTEASE"/>
    <property type="match status" value="1"/>
</dbReference>
<dbReference type="Gene3D" id="3.30.750.44">
    <property type="match status" value="1"/>
</dbReference>
<evidence type="ECO:0000259" key="7">
    <source>
        <dbReference type="PROSITE" id="PS50106"/>
    </source>
</evidence>
<dbReference type="AlphaFoldDB" id="A0A6N8IWP0"/>
<keyword evidence="3 5" id="KW-0378">Hydrolase</keyword>
<dbReference type="InterPro" id="IPR001478">
    <property type="entry name" value="PDZ"/>
</dbReference>
<evidence type="ECO:0000313" key="9">
    <source>
        <dbReference type="Proteomes" id="UP000469385"/>
    </source>
</evidence>
<keyword evidence="4 5" id="KW-0720">Serine protease</keyword>
<dbReference type="GO" id="GO:0006508">
    <property type="term" value="P:proteolysis"/>
    <property type="evidence" value="ECO:0007669"/>
    <property type="project" value="UniProtKB-KW"/>
</dbReference>
<evidence type="ECO:0000256" key="5">
    <source>
        <dbReference type="RuleBase" id="RU004404"/>
    </source>
</evidence>
<protein>
    <submittedName>
        <fullName evidence="8">PDZ domain-containing protein</fullName>
    </submittedName>
</protein>
<keyword evidence="9" id="KW-1185">Reference proteome</keyword>
<dbReference type="InterPro" id="IPR005151">
    <property type="entry name" value="Tail-specific_protease"/>
</dbReference>
<dbReference type="GO" id="GO:0008236">
    <property type="term" value="F:serine-type peptidase activity"/>
    <property type="evidence" value="ECO:0007669"/>
    <property type="project" value="UniProtKB-KW"/>
</dbReference>
<evidence type="ECO:0000256" key="4">
    <source>
        <dbReference type="ARBA" id="ARBA00022825"/>
    </source>
</evidence>
<dbReference type="InterPro" id="IPR004447">
    <property type="entry name" value="Peptidase_S41A"/>
</dbReference>
<dbReference type="NCBIfam" id="TIGR00225">
    <property type="entry name" value="prc"/>
    <property type="match status" value="1"/>
</dbReference>
<feature type="chain" id="PRO_5027081359" evidence="6">
    <location>
        <begin position="32"/>
        <end position="469"/>
    </location>
</feature>
<dbReference type="InterPro" id="IPR036034">
    <property type="entry name" value="PDZ_sf"/>
</dbReference>
<proteinExistence type="inferred from homology"/>
<dbReference type="InterPro" id="IPR029045">
    <property type="entry name" value="ClpP/crotonase-like_dom_sf"/>
</dbReference>
<dbReference type="SMART" id="SM00228">
    <property type="entry name" value="PDZ"/>
    <property type="match status" value="1"/>
</dbReference>
<feature type="domain" description="PDZ" evidence="7">
    <location>
        <begin position="130"/>
        <end position="213"/>
    </location>
</feature>
<accession>A0A6N8IWP0</accession>
<gene>
    <name evidence="8" type="ORF">GON04_16550</name>
</gene>
<dbReference type="Proteomes" id="UP000469385">
    <property type="component" value="Unassembled WGS sequence"/>
</dbReference>
<dbReference type="InterPro" id="IPR041489">
    <property type="entry name" value="PDZ_6"/>
</dbReference>
<evidence type="ECO:0000256" key="6">
    <source>
        <dbReference type="SAM" id="SignalP"/>
    </source>
</evidence>
<dbReference type="Pfam" id="PF03572">
    <property type="entry name" value="Peptidase_S41"/>
    <property type="match status" value="1"/>
</dbReference>